<comment type="caution">
    <text evidence="9">The sequence shown here is derived from an EMBL/GenBank/DDBJ whole genome shotgun (WGS) entry which is preliminary data.</text>
</comment>
<feature type="region of interest" description="Disordered" evidence="6">
    <location>
        <begin position="1"/>
        <end position="29"/>
    </location>
</feature>
<feature type="transmembrane region" description="Helical" evidence="7">
    <location>
        <begin position="48"/>
        <end position="74"/>
    </location>
</feature>
<evidence type="ECO:0000256" key="1">
    <source>
        <dbReference type="ARBA" id="ARBA00004370"/>
    </source>
</evidence>
<evidence type="ECO:0000256" key="2">
    <source>
        <dbReference type="ARBA" id="ARBA00022692"/>
    </source>
</evidence>
<keyword evidence="3" id="KW-0813">Transport</keyword>
<keyword evidence="4 7" id="KW-1133">Transmembrane helix</keyword>
<dbReference type="GO" id="GO:0006865">
    <property type="term" value="P:amino acid transport"/>
    <property type="evidence" value="ECO:0007669"/>
    <property type="project" value="UniProtKB-KW"/>
</dbReference>
<feature type="compositionally biased region" description="Low complexity" evidence="6">
    <location>
        <begin position="1"/>
        <end position="15"/>
    </location>
</feature>
<dbReference type="AlphaFoldDB" id="A0A118JYJ9"/>
<protein>
    <submittedName>
        <fullName evidence="9">Amino acid transporter, transmembrane</fullName>
    </submittedName>
</protein>
<dbReference type="InterPro" id="IPR013057">
    <property type="entry name" value="AA_transpt_TM"/>
</dbReference>
<feature type="domain" description="Amino acid transporter transmembrane" evidence="8">
    <location>
        <begin position="35"/>
        <end position="74"/>
    </location>
</feature>
<evidence type="ECO:0000259" key="8">
    <source>
        <dbReference type="Pfam" id="PF01490"/>
    </source>
</evidence>
<dbReference type="EMBL" id="LEKV01003824">
    <property type="protein sequence ID" value="KVH97584.1"/>
    <property type="molecule type" value="Genomic_DNA"/>
</dbReference>
<evidence type="ECO:0000256" key="6">
    <source>
        <dbReference type="SAM" id="MobiDB-lite"/>
    </source>
</evidence>
<keyword evidence="2 7" id="KW-0812">Transmembrane</keyword>
<name>A0A118JYJ9_CYNCS</name>
<comment type="subcellular location">
    <subcellularLocation>
        <location evidence="1">Membrane</location>
    </subcellularLocation>
</comment>
<evidence type="ECO:0000313" key="10">
    <source>
        <dbReference type="Proteomes" id="UP000243975"/>
    </source>
</evidence>
<keyword evidence="5 7" id="KW-0472">Membrane</keyword>
<proteinExistence type="predicted"/>
<organism evidence="9 10">
    <name type="scientific">Cynara cardunculus var. scolymus</name>
    <name type="common">Globe artichoke</name>
    <name type="synonym">Cynara scolymus</name>
    <dbReference type="NCBI Taxonomy" id="59895"/>
    <lineage>
        <taxon>Eukaryota</taxon>
        <taxon>Viridiplantae</taxon>
        <taxon>Streptophyta</taxon>
        <taxon>Embryophyta</taxon>
        <taxon>Tracheophyta</taxon>
        <taxon>Spermatophyta</taxon>
        <taxon>Magnoliopsida</taxon>
        <taxon>eudicotyledons</taxon>
        <taxon>Gunneridae</taxon>
        <taxon>Pentapetalae</taxon>
        <taxon>asterids</taxon>
        <taxon>campanulids</taxon>
        <taxon>Asterales</taxon>
        <taxon>Asteraceae</taxon>
        <taxon>Carduoideae</taxon>
        <taxon>Cardueae</taxon>
        <taxon>Carduinae</taxon>
        <taxon>Cynara</taxon>
    </lineage>
</organism>
<evidence type="ECO:0000256" key="7">
    <source>
        <dbReference type="SAM" id="Phobius"/>
    </source>
</evidence>
<keyword evidence="10" id="KW-1185">Reference proteome</keyword>
<accession>A0A118JYJ9</accession>
<evidence type="ECO:0000313" key="9">
    <source>
        <dbReference type="EMBL" id="KVH97584.1"/>
    </source>
</evidence>
<gene>
    <name evidence="9" type="ORF">Ccrd_000308</name>
</gene>
<dbReference type="Proteomes" id="UP000243975">
    <property type="component" value="Unassembled WGS sequence"/>
</dbReference>
<dbReference type="STRING" id="59895.A0A118JYJ9"/>
<keyword evidence="3" id="KW-0029">Amino-acid transport</keyword>
<evidence type="ECO:0000256" key="3">
    <source>
        <dbReference type="ARBA" id="ARBA00022970"/>
    </source>
</evidence>
<dbReference type="GO" id="GO:0016020">
    <property type="term" value="C:membrane"/>
    <property type="evidence" value="ECO:0007669"/>
    <property type="project" value="UniProtKB-SubCell"/>
</dbReference>
<evidence type="ECO:0000256" key="5">
    <source>
        <dbReference type="ARBA" id="ARBA00023136"/>
    </source>
</evidence>
<reference evidence="9 10" key="1">
    <citation type="journal article" date="2016" name="Sci. Rep.">
        <title>The genome sequence of the outbreeding globe artichoke constructed de novo incorporating a phase-aware low-pass sequencing strategy of F1 progeny.</title>
        <authorList>
            <person name="Scaglione D."/>
            <person name="Reyes-Chin-Wo S."/>
            <person name="Acquadro A."/>
            <person name="Froenicke L."/>
            <person name="Portis E."/>
            <person name="Beitel C."/>
            <person name="Tirone M."/>
            <person name="Mauro R."/>
            <person name="Lo Monaco A."/>
            <person name="Mauromicale G."/>
            <person name="Faccioli P."/>
            <person name="Cattivelli L."/>
            <person name="Rieseberg L."/>
            <person name="Michelmore R."/>
            <person name="Lanteri S."/>
        </authorList>
    </citation>
    <scope>NUCLEOTIDE SEQUENCE [LARGE SCALE GENOMIC DNA]</scope>
    <source>
        <strain evidence="9">2C</strain>
    </source>
</reference>
<dbReference type="Pfam" id="PF01490">
    <property type="entry name" value="Aa_trans"/>
    <property type="match status" value="1"/>
</dbReference>
<dbReference type="Gramene" id="KVH97584">
    <property type="protein sequence ID" value="KVH97584"/>
    <property type="gene ID" value="Ccrd_000308"/>
</dbReference>
<sequence length="93" mass="10378">MVSASSVSLMVSASSPPLPKEAPLEGEYEEGPRREAKWWYSTFHTVTAMVGAGVLSLPYAIAYLGWYCFLFLVLSRMSLFESSFMSNQITWLA</sequence>
<evidence type="ECO:0000256" key="4">
    <source>
        <dbReference type="ARBA" id="ARBA00022989"/>
    </source>
</evidence>